<feature type="transmembrane region" description="Helical" evidence="1">
    <location>
        <begin position="51"/>
        <end position="70"/>
    </location>
</feature>
<protein>
    <submittedName>
        <fullName evidence="2">Uncharacterized protein</fullName>
    </submittedName>
</protein>
<accession>A0A075LZA4</accession>
<proteinExistence type="predicted"/>
<name>A0A075LZA4_9EURY</name>
<feature type="transmembrane region" description="Helical" evidence="1">
    <location>
        <begin position="296"/>
        <end position="315"/>
    </location>
</feature>
<keyword evidence="1" id="KW-1133">Transmembrane helix</keyword>
<feature type="transmembrane region" description="Helical" evidence="1">
    <location>
        <begin position="264"/>
        <end position="284"/>
    </location>
</feature>
<feature type="transmembrane region" description="Helical" evidence="1">
    <location>
        <begin position="189"/>
        <end position="212"/>
    </location>
</feature>
<dbReference type="AlphaFoldDB" id="A0A075LZA4"/>
<feature type="transmembrane region" description="Helical" evidence="1">
    <location>
        <begin position="110"/>
        <end position="137"/>
    </location>
</feature>
<dbReference type="HOGENOM" id="CLU_876085_0_0_2"/>
<gene>
    <name evidence="2" type="ORF">PAP_07515</name>
</gene>
<evidence type="ECO:0000313" key="3">
    <source>
        <dbReference type="Proteomes" id="UP000027981"/>
    </source>
</evidence>
<feature type="transmembrane region" description="Helical" evidence="1">
    <location>
        <begin position="232"/>
        <end position="252"/>
    </location>
</feature>
<keyword evidence="3" id="KW-1185">Reference proteome</keyword>
<organism evidence="2 3">
    <name type="scientific">Palaeococcus pacificus DY20341</name>
    <dbReference type="NCBI Taxonomy" id="1343739"/>
    <lineage>
        <taxon>Archaea</taxon>
        <taxon>Methanobacteriati</taxon>
        <taxon>Methanobacteriota</taxon>
        <taxon>Thermococci</taxon>
        <taxon>Thermococcales</taxon>
        <taxon>Thermococcaceae</taxon>
        <taxon>Palaeococcus</taxon>
    </lineage>
</organism>
<dbReference type="STRING" id="1343739.PAP_07515"/>
<feature type="transmembrane region" description="Helical" evidence="1">
    <location>
        <begin position="149"/>
        <end position="168"/>
    </location>
</feature>
<evidence type="ECO:0000313" key="2">
    <source>
        <dbReference type="EMBL" id="AIF69893.1"/>
    </source>
</evidence>
<reference evidence="2 3" key="2">
    <citation type="journal article" date="2015" name="Genome Announc.">
        <title>Complete Genome Sequence of Hyperthermophilic Piezophilic Archaeon Palaeococcus pacificus DY20341T, Isolated from Deep-Sea Hydrothermal Sediments.</title>
        <authorList>
            <person name="Zeng X."/>
            <person name="Jebbar M."/>
            <person name="Shao Z."/>
        </authorList>
    </citation>
    <scope>NUCLEOTIDE SEQUENCE [LARGE SCALE GENOMIC DNA]</scope>
    <source>
        <strain evidence="2 3">DY20341</strain>
    </source>
</reference>
<dbReference type="eggNOG" id="arCOG09492">
    <property type="taxonomic scope" value="Archaea"/>
</dbReference>
<dbReference type="Proteomes" id="UP000027981">
    <property type="component" value="Chromosome"/>
</dbReference>
<keyword evidence="1" id="KW-0472">Membrane</keyword>
<keyword evidence="1" id="KW-0812">Transmembrane</keyword>
<dbReference type="EMBL" id="CP006019">
    <property type="protein sequence ID" value="AIF69893.1"/>
    <property type="molecule type" value="Genomic_DNA"/>
</dbReference>
<evidence type="ECO:0000256" key="1">
    <source>
        <dbReference type="SAM" id="Phobius"/>
    </source>
</evidence>
<feature type="transmembrane region" description="Helical" evidence="1">
    <location>
        <begin position="82"/>
        <end position="101"/>
    </location>
</feature>
<reference evidence="3" key="1">
    <citation type="submission" date="2013-06" db="EMBL/GenBank/DDBJ databases">
        <title>Complete Genome Sequence of Hyperthermophilic Palaeococcus pacificus DY20341T, Isolated from a Deep-Sea Hydrothermal Sediments.</title>
        <authorList>
            <person name="Zeng X."/>
            <person name="Shao Z."/>
        </authorList>
    </citation>
    <scope>NUCLEOTIDE SEQUENCE [LARGE SCALE GENOMIC DNA]</scope>
    <source>
        <strain evidence="3">DY20341</strain>
    </source>
</reference>
<dbReference type="KEGG" id="ppac:PAP_07515"/>
<sequence>MLVIIKRPNHKLYKTEDQRKIRSGIISNFHYFYFNSLHNLRRGVWMRLKNTWAKLIILTLVLALLFWLPIPGIRASSEAGNLIYWFLVAFLDILVLSYMIVNSKWSGWKLVLATFAVFYGAMTFLSQIETIVFLTYFEEIIPPEMIPKLFVEGFIVATVFSPIAVIVHDKMEETPQEHAKEFSLPLKTWIWKLLLIGIVYMFIYIAFGALVFKPLAGKAFDEYYANLQLPAWILPFQILRGIIWGLLAIPIVKMIDDWKKARLAVALLYSVLMASLLLVPNPYMPDVIRRAHFVEVLLSNFLFGWLVVTIFHWRYER</sequence>